<reference evidence="2" key="3">
    <citation type="submission" date="2021-05" db="UniProtKB">
        <authorList>
            <consortium name="EnsemblPlants"/>
        </authorList>
    </citation>
    <scope>IDENTIFICATION</scope>
    <source>
        <strain evidence="2">cv. B73</strain>
    </source>
</reference>
<dbReference type="AlphaFoldDB" id="A0A804RHZ1"/>
<evidence type="ECO:0000313" key="2">
    <source>
        <dbReference type="EnsemblPlants" id="Zm00001eb421920_P001"/>
    </source>
</evidence>
<protein>
    <submittedName>
        <fullName evidence="2">Uncharacterized protein</fullName>
    </submittedName>
</protein>
<reference evidence="2" key="2">
    <citation type="submission" date="2019-07" db="EMBL/GenBank/DDBJ databases">
        <authorList>
            <person name="Seetharam A."/>
            <person name="Woodhouse M."/>
            <person name="Cannon E."/>
        </authorList>
    </citation>
    <scope>NUCLEOTIDE SEQUENCE [LARGE SCALE GENOMIC DNA]</scope>
    <source>
        <strain evidence="2">cv. B73</strain>
    </source>
</reference>
<proteinExistence type="predicted"/>
<evidence type="ECO:0000256" key="1">
    <source>
        <dbReference type="SAM" id="MobiDB-lite"/>
    </source>
</evidence>
<feature type="compositionally biased region" description="Basic residues" evidence="1">
    <location>
        <begin position="15"/>
        <end position="24"/>
    </location>
</feature>
<dbReference type="InParanoid" id="A0A804RHZ1"/>
<organism evidence="2 3">
    <name type="scientific">Zea mays</name>
    <name type="common">Maize</name>
    <dbReference type="NCBI Taxonomy" id="4577"/>
    <lineage>
        <taxon>Eukaryota</taxon>
        <taxon>Viridiplantae</taxon>
        <taxon>Streptophyta</taxon>
        <taxon>Embryophyta</taxon>
        <taxon>Tracheophyta</taxon>
        <taxon>Spermatophyta</taxon>
        <taxon>Magnoliopsida</taxon>
        <taxon>Liliopsida</taxon>
        <taxon>Poales</taxon>
        <taxon>Poaceae</taxon>
        <taxon>PACMAD clade</taxon>
        <taxon>Panicoideae</taxon>
        <taxon>Andropogonodae</taxon>
        <taxon>Andropogoneae</taxon>
        <taxon>Tripsacinae</taxon>
        <taxon>Zea</taxon>
    </lineage>
</organism>
<feature type="region of interest" description="Disordered" evidence="1">
    <location>
        <begin position="1"/>
        <end position="27"/>
    </location>
</feature>
<accession>A0A804RHZ1</accession>
<reference evidence="3" key="1">
    <citation type="journal article" date="2009" name="Science">
        <title>The B73 maize genome: complexity, diversity, and dynamics.</title>
        <authorList>
            <person name="Schnable P.S."/>
            <person name="Ware D."/>
            <person name="Fulton R.S."/>
            <person name="Stein J.C."/>
            <person name="Wei F."/>
            <person name="Pasternak S."/>
            <person name="Liang C."/>
            <person name="Zhang J."/>
            <person name="Fulton L."/>
            <person name="Graves T.A."/>
            <person name="Minx P."/>
            <person name="Reily A.D."/>
            <person name="Courtney L."/>
            <person name="Kruchowski S.S."/>
            <person name="Tomlinson C."/>
            <person name="Strong C."/>
            <person name="Delehaunty K."/>
            <person name="Fronick C."/>
            <person name="Courtney B."/>
            <person name="Rock S.M."/>
            <person name="Belter E."/>
            <person name="Du F."/>
            <person name="Kim K."/>
            <person name="Abbott R.M."/>
            <person name="Cotton M."/>
            <person name="Levy A."/>
            <person name="Marchetto P."/>
            <person name="Ochoa K."/>
            <person name="Jackson S.M."/>
            <person name="Gillam B."/>
            <person name="Chen W."/>
            <person name="Yan L."/>
            <person name="Higginbotham J."/>
            <person name="Cardenas M."/>
            <person name="Waligorski J."/>
            <person name="Applebaum E."/>
            <person name="Phelps L."/>
            <person name="Falcone J."/>
            <person name="Kanchi K."/>
            <person name="Thane T."/>
            <person name="Scimone A."/>
            <person name="Thane N."/>
            <person name="Henke J."/>
            <person name="Wang T."/>
            <person name="Ruppert J."/>
            <person name="Shah N."/>
            <person name="Rotter K."/>
            <person name="Hodges J."/>
            <person name="Ingenthron E."/>
            <person name="Cordes M."/>
            <person name="Kohlberg S."/>
            <person name="Sgro J."/>
            <person name="Delgado B."/>
            <person name="Mead K."/>
            <person name="Chinwalla A."/>
            <person name="Leonard S."/>
            <person name="Crouse K."/>
            <person name="Collura K."/>
            <person name="Kudrna D."/>
            <person name="Currie J."/>
            <person name="He R."/>
            <person name="Angelova A."/>
            <person name="Rajasekar S."/>
            <person name="Mueller T."/>
            <person name="Lomeli R."/>
            <person name="Scara G."/>
            <person name="Ko A."/>
            <person name="Delaney K."/>
            <person name="Wissotski M."/>
            <person name="Lopez G."/>
            <person name="Campos D."/>
            <person name="Braidotti M."/>
            <person name="Ashley E."/>
            <person name="Golser W."/>
            <person name="Kim H."/>
            <person name="Lee S."/>
            <person name="Lin J."/>
            <person name="Dujmic Z."/>
            <person name="Kim W."/>
            <person name="Talag J."/>
            <person name="Zuccolo A."/>
            <person name="Fan C."/>
            <person name="Sebastian A."/>
            <person name="Kramer M."/>
            <person name="Spiegel L."/>
            <person name="Nascimento L."/>
            <person name="Zutavern T."/>
            <person name="Miller B."/>
            <person name="Ambroise C."/>
            <person name="Muller S."/>
            <person name="Spooner W."/>
            <person name="Narechania A."/>
            <person name="Ren L."/>
            <person name="Wei S."/>
            <person name="Kumari S."/>
            <person name="Faga B."/>
            <person name="Levy M.J."/>
            <person name="McMahan L."/>
            <person name="Van Buren P."/>
            <person name="Vaughn M.W."/>
            <person name="Ying K."/>
            <person name="Yeh C.-T."/>
            <person name="Emrich S.J."/>
            <person name="Jia Y."/>
            <person name="Kalyanaraman A."/>
            <person name="Hsia A.-P."/>
            <person name="Barbazuk W.B."/>
            <person name="Baucom R.S."/>
            <person name="Brutnell T.P."/>
            <person name="Carpita N.C."/>
            <person name="Chaparro C."/>
            <person name="Chia J.-M."/>
            <person name="Deragon J.-M."/>
            <person name="Estill J.C."/>
            <person name="Fu Y."/>
            <person name="Jeddeloh J.A."/>
            <person name="Han Y."/>
            <person name="Lee H."/>
            <person name="Li P."/>
            <person name="Lisch D.R."/>
            <person name="Liu S."/>
            <person name="Liu Z."/>
            <person name="Nagel D.H."/>
            <person name="McCann M.C."/>
            <person name="SanMiguel P."/>
            <person name="Myers A.M."/>
            <person name="Nettleton D."/>
            <person name="Nguyen J."/>
            <person name="Penning B.W."/>
            <person name="Ponnala L."/>
            <person name="Schneider K.L."/>
            <person name="Schwartz D.C."/>
            <person name="Sharma A."/>
            <person name="Soderlund C."/>
            <person name="Springer N.M."/>
            <person name="Sun Q."/>
            <person name="Wang H."/>
            <person name="Waterman M."/>
            <person name="Westerman R."/>
            <person name="Wolfgruber T.K."/>
            <person name="Yang L."/>
            <person name="Yu Y."/>
            <person name="Zhang L."/>
            <person name="Zhou S."/>
            <person name="Zhu Q."/>
            <person name="Bennetzen J.L."/>
            <person name="Dawe R.K."/>
            <person name="Jiang J."/>
            <person name="Jiang N."/>
            <person name="Presting G.G."/>
            <person name="Wessler S.R."/>
            <person name="Aluru S."/>
            <person name="Martienssen R.A."/>
            <person name="Clifton S.W."/>
            <person name="McCombie W.R."/>
            <person name="Wing R.A."/>
            <person name="Wilson R.K."/>
        </authorList>
    </citation>
    <scope>NUCLEOTIDE SEQUENCE [LARGE SCALE GENOMIC DNA]</scope>
    <source>
        <strain evidence="3">cv. B73</strain>
    </source>
</reference>
<keyword evidence="3" id="KW-1185">Reference proteome</keyword>
<dbReference type="Gramene" id="Zm00001eb421920_T001">
    <property type="protein sequence ID" value="Zm00001eb421920_P001"/>
    <property type="gene ID" value="Zm00001eb421920"/>
</dbReference>
<sequence length="75" mass="8305">MVLAEAEPAAWVHHERTRRGKRRPEHAAAAGRQVWRLAWAVGLGCHAPLRLKAERASCQPPRFSSSGFHCSPKPA</sequence>
<name>A0A804RHZ1_MAIZE</name>
<dbReference type="Proteomes" id="UP000007305">
    <property type="component" value="Chromosome 10"/>
</dbReference>
<evidence type="ECO:0000313" key="3">
    <source>
        <dbReference type="Proteomes" id="UP000007305"/>
    </source>
</evidence>
<dbReference type="EnsemblPlants" id="Zm00001eb421920_T001">
    <property type="protein sequence ID" value="Zm00001eb421920_P001"/>
    <property type="gene ID" value="Zm00001eb421920"/>
</dbReference>